<dbReference type="PANTHER" id="PTHR43618:SF8">
    <property type="entry name" value="7ALPHA-HYDROXYSTEROID DEHYDROGENASE"/>
    <property type="match status" value="1"/>
</dbReference>
<sequence length="334" mass="35413">TLYHPKAKGRVSTKDIVLSLHYRQQCRASDTFAFIKISSQIMAHASSTADLTVPRLFDFKDHVVLVTGGASGLGEMAAQAFVQNGAKVIIASRKEAELKKTADRLNKLGPGSCDYAVADLKDRAGCDSLCKQVKAKTDRLTVLLNNSGATWGAPYDDFPESGWDKIMALNVKSMYYTTVGLDALLKKGASADNPSRVINIASMAGLSTVDVTSGPEGGLSAPGSGVFSYGPSKAACIHLSKIQASKLMSDHITVNCVCPGVFPSKMTAFGMREAMDTLVSGQPSGRVGKPEDFAGLILFISSMGAAHMTGNVFEIDGGSTRSGFRSKKKNESRL</sequence>
<proteinExistence type="inferred from homology"/>
<dbReference type="AlphaFoldDB" id="A0A3M7EAF9"/>
<keyword evidence="2" id="KW-0521">NADP</keyword>
<dbReference type="GO" id="GO:0016491">
    <property type="term" value="F:oxidoreductase activity"/>
    <property type="evidence" value="ECO:0007669"/>
    <property type="project" value="UniProtKB-KW"/>
</dbReference>
<dbReference type="PRINTS" id="PR00081">
    <property type="entry name" value="GDHRDH"/>
</dbReference>
<protein>
    <submittedName>
        <fullName evidence="4">Uncharacterized protein</fullName>
    </submittedName>
</protein>
<feature type="non-terminal residue" evidence="4">
    <location>
        <position position="1"/>
    </location>
</feature>
<evidence type="ECO:0000313" key="4">
    <source>
        <dbReference type="EMBL" id="RMY73136.1"/>
    </source>
</evidence>
<dbReference type="SUPFAM" id="SSF51735">
    <property type="entry name" value="NAD(P)-binding Rossmann-fold domains"/>
    <property type="match status" value="1"/>
</dbReference>
<reference evidence="4 5" key="1">
    <citation type="journal article" date="2018" name="BMC Genomics">
        <title>Genomic evidence for intraspecific hybridization in a clonal and extremely halotolerant yeast.</title>
        <authorList>
            <person name="Gostincar C."/>
            <person name="Stajich J.E."/>
            <person name="Zupancic J."/>
            <person name="Zalar P."/>
            <person name="Gunde-Cimerman N."/>
        </authorList>
    </citation>
    <scope>NUCLEOTIDE SEQUENCE [LARGE SCALE GENOMIC DNA]</scope>
    <source>
        <strain evidence="4 5">EXF-171</strain>
    </source>
</reference>
<gene>
    <name evidence="4" type="ORF">D0862_14335</name>
</gene>
<dbReference type="InterPro" id="IPR052178">
    <property type="entry name" value="Sec_Metab_Biosynth_SDR"/>
</dbReference>
<dbReference type="InterPro" id="IPR002347">
    <property type="entry name" value="SDR_fam"/>
</dbReference>
<comment type="similarity">
    <text evidence="1">Belongs to the short-chain dehydrogenases/reductases (SDR) family.</text>
</comment>
<dbReference type="Proteomes" id="UP000281468">
    <property type="component" value="Unassembled WGS sequence"/>
</dbReference>
<organism evidence="4 5">
    <name type="scientific">Hortaea werneckii</name>
    <name type="common">Black yeast</name>
    <name type="synonym">Cladosporium werneckii</name>
    <dbReference type="NCBI Taxonomy" id="91943"/>
    <lineage>
        <taxon>Eukaryota</taxon>
        <taxon>Fungi</taxon>
        <taxon>Dikarya</taxon>
        <taxon>Ascomycota</taxon>
        <taxon>Pezizomycotina</taxon>
        <taxon>Dothideomycetes</taxon>
        <taxon>Dothideomycetidae</taxon>
        <taxon>Mycosphaerellales</taxon>
        <taxon>Teratosphaeriaceae</taxon>
        <taxon>Hortaea</taxon>
    </lineage>
</organism>
<accession>A0A3M7EAF9</accession>
<comment type="caution">
    <text evidence="4">The sequence shown here is derived from an EMBL/GenBank/DDBJ whole genome shotgun (WGS) entry which is preliminary data.</text>
</comment>
<evidence type="ECO:0000256" key="1">
    <source>
        <dbReference type="ARBA" id="ARBA00006484"/>
    </source>
</evidence>
<dbReference type="PANTHER" id="PTHR43618">
    <property type="entry name" value="7-ALPHA-HYDROXYSTEROID DEHYDROGENASE"/>
    <property type="match status" value="1"/>
</dbReference>
<evidence type="ECO:0000313" key="5">
    <source>
        <dbReference type="Proteomes" id="UP000281468"/>
    </source>
</evidence>
<dbReference type="VEuPathDB" id="FungiDB:BTJ68_04394"/>
<name>A0A3M7EAF9_HORWE</name>
<keyword evidence="3" id="KW-0560">Oxidoreductase</keyword>
<dbReference type="Gene3D" id="3.40.50.720">
    <property type="entry name" value="NAD(P)-binding Rossmann-like Domain"/>
    <property type="match status" value="1"/>
</dbReference>
<evidence type="ECO:0000256" key="3">
    <source>
        <dbReference type="ARBA" id="ARBA00023002"/>
    </source>
</evidence>
<evidence type="ECO:0000256" key="2">
    <source>
        <dbReference type="ARBA" id="ARBA00022857"/>
    </source>
</evidence>
<dbReference type="EMBL" id="QWIQ01000936">
    <property type="protein sequence ID" value="RMY73136.1"/>
    <property type="molecule type" value="Genomic_DNA"/>
</dbReference>
<dbReference type="InterPro" id="IPR036291">
    <property type="entry name" value="NAD(P)-bd_dom_sf"/>
</dbReference>
<dbReference type="Pfam" id="PF13561">
    <property type="entry name" value="adh_short_C2"/>
    <property type="match status" value="1"/>
</dbReference>